<name>A0A0K1GZV4_9BETA</name>
<evidence type="ECO:0000313" key="3">
    <source>
        <dbReference type="Proteomes" id="UP000118435"/>
    </source>
</evidence>
<comment type="similarity">
    <text evidence="1">Belongs to the herpesviridae U59/UL88 family.</text>
</comment>
<sequence length="400" mass="45605">MDNDKNKAGVSVSSDEELPGPGWRDAALIMHNGMVREHMFYHPDVAEIVRRMIPPPPDAEEGCVFASELAFYTSGRCNRASSVFSIYWQNNSEIVYALTGITHCIKIVVECGQVGSDSVERQFYDTPGIYLIRVSDGTVVPRNVVWPGTSVRWSKEVGIRVVQRRVTVARAFVSLFRNYLFWTKQPFSEDLCPCPQDVEDRLFPLLNLSRGDIEVFDKRVCCAYKRLQKNDLPRAGRRLLDHCVNLAASKKILLLDLPRLENFFLAQVCLYELDEDEVGEELLGMLCGKSTESDSTFLLHRKTMKVAACIAFILNCFYKHQERLPEVNQRVDECDLAVIALRRYYRHHAGIQTRAIAMAQKFLTDYSESFSPFKSFSRMEVQVPLDAAVTRKQLVAVLRS</sequence>
<dbReference type="Pfam" id="PF04529">
    <property type="entry name" value="Herpes_U59"/>
    <property type="match status" value="1"/>
</dbReference>
<accession>A0A0K1GZV4</accession>
<organism evidence="2 3">
    <name type="scientific">Cynomolgus macaque cytomegalovirus strain Mauritius</name>
    <dbReference type="NCBI Taxonomy" id="1690255"/>
    <lineage>
        <taxon>Viruses</taxon>
        <taxon>Duplodnaviria</taxon>
        <taxon>Heunggongvirae</taxon>
        <taxon>Peploviricota</taxon>
        <taxon>Herviviricetes</taxon>
        <taxon>Herpesvirales</taxon>
        <taxon>Orthoherpesviridae</taxon>
        <taxon>Betaherpesvirinae</taxon>
        <taxon>Cytomegalovirus</taxon>
        <taxon>Cytomegalovirus macacinebeta3</taxon>
    </lineage>
</organism>
<reference evidence="2 3" key="1">
    <citation type="journal article" date="2016" name="BMC Genomics">
        <title>A novel strain of cynomolgus macaque cytomegalovirus: implications for host-virus co-evolution.</title>
        <authorList>
            <person name="Russell J.N."/>
            <person name="Marsh A.K."/>
            <person name="Willer D.O."/>
            <person name="Ambagala A.P."/>
            <person name="Dzamba M."/>
            <person name="Chan J.K."/>
            <person name="Pilon R."/>
            <person name="Fournier J."/>
            <person name="Brudno M."/>
            <person name="Antony J.M."/>
            <person name="Sandstrom P."/>
            <person name="Evans B.J."/>
            <person name="MacDonald K.S."/>
        </authorList>
    </citation>
    <scope>NUCLEOTIDE SEQUENCE [LARGE SCALE GENOMIC DNA]</scope>
    <source>
        <strain evidence="2">Mauritius</strain>
    </source>
</reference>
<gene>
    <name evidence="2" type="primary">CyUL88</name>
</gene>
<dbReference type="Proteomes" id="UP000118435">
    <property type="component" value="Segment"/>
</dbReference>
<dbReference type="InterPro" id="IPR007616">
    <property type="entry name" value="Herpes_U59/UL88"/>
</dbReference>
<proteinExistence type="inferred from homology"/>
<evidence type="ECO:0000256" key="1">
    <source>
        <dbReference type="ARBA" id="ARBA00007827"/>
    </source>
</evidence>
<dbReference type="EMBL" id="KP796148">
    <property type="protein sequence ID" value="AKT72685.1"/>
    <property type="molecule type" value="Genomic_DNA"/>
</dbReference>
<evidence type="ECO:0000313" key="2">
    <source>
        <dbReference type="EMBL" id="AKT72685.1"/>
    </source>
</evidence>
<protein>
    <submittedName>
        <fullName evidence="2">Protein UL88</fullName>
    </submittedName>
</protein>